<name>S2DN92_INDAL</name>
<sequence length="51" mass="5958">MNIELRGFCKARVSEIDILHHINRSGKVLYDKKSTNFLGRFLKKSCLTFKT</sequence>
<proteinExistence type="predicted"/>
<comment type="caution">
    <text evidence="1">The sequence shown here is derived from an EMBL/GenBank/DDBJ whole genome shotgun (WGS) entry which is preliminary data.</text>
</comment>
<accession>S2DN92</accession>
<keyword evidence="2" id="KW-1185">Reference proteome</keyword>
<evidence type="ECO:0000313" key="2">
    <source>
        <dbReference type="Proteomes" id="UP000006073"/>
    </source>
</evidence>
<dbReference type="EMBL" id="ALWO02000056">
    <property type="protein sequence ID" value="EOZ91288.1"/>
    <property type="molecule type" value="Genomic_DNA"/>
</dbReference>
<dbReference type="AlphaFoldDB" id="S2DN92"/>
<dbReference type="Proteomes" id="UP000006073">
    <property type="component" value="Unassembled WGS sequence"/>
</dbReference>
<protein>
    <submittedName>
        <fullName evidence="1">Uncharacterized protein</fullName>
    </submittedName>
</protein>
<reference evidence="1 2" key="1">
    <citation type="journal article" date="2013" name="Genome Announc.">
        <title>Draft Genome Sequence of Indibacter alkaliphilus Strain LW1T, Isolated from Lonar Lake, a Haloalkaline Lake in the Buldana District of Maharashtra, India.</title>
        <authorList>
            <person name="Singh A."/>
            <person name="Kumar Jangir P."/>
            <person name="Sharma R."/>
            <person name="Singh A."/>
            <person name="Kumar Pinnaka A."/>
            <person name="Shivaji S."/>
        </authorList>
    </citation>
    <scope>NUCLEOTIDE SEQUENCE [LARGE SCALE GENOMIC DNA]</scope>
    <source>
        <strain evidence="2">CCUG 57479 / KCTC 22604 / LW1</strain>
    </source>
</reference>
<organism evidence="1 2">
    <name type="scientific">Indibacter alkaliphilus (strain CCUG 57479 / KCTC 22604 / LW1)</name>
    <dbReference type="NCBI Taxonomy" id="1189612"/>
    <lineage>
        <taxon>Bacteria</taxon>
        <taxon>Pseudomonadati</taxon>
        <taxon>Bacteroidota</taxon>
        <taxon>Cytophagia</taxon>
        <taxon>Cytophagales</taxon>
        <taxon>Cyclobacteriaceae</taxon>
    </lineage>
</organism>
<gene>
    <name evidence="1" type="ORF">A33Q_4677</name>
</gene>
<evidence type="ECO:0000313" key="1">
    <source>
        <dbReference type="EMBL" id="EOZ91288.1"/>
    </source>
</evidence>